<dbReference type="AlphaFoldDB" id="A0A2I1NBX7"/>
<evidence type="ECO:0000256" key="1">
    <source>
        <dbReference type="ARBA" id="ARBA00022729"/>
    </source>
</evidence>
<feature type="domain" description="M23ase beta-sheet core" evidence="3">
    <location>
        <begin position="338"/>
        <end position="431"/>
    </location>
</feature>
<dbReference type="InterPro" id="IPR050570">
    <property type="entry name" value="Cell_wall_metabolism_enzyme"/>
</dbReference>
<dbReference type="EMBL" id="PKHU01000001">
    <property type="protein sequence ID" value="PKZ29878.1"/>
    <property type="molecule type" value="Genomic_DNA"/>
</dbReference>
<evidence type="ECO:0000256" key="2">
    <source>
        <dbReference type="SAM" id="Phobius"/>
    </source>
</evidence>
<protein>
    <submittedName>
        <fullName evidence="4">Peptidase M23</fullName>
    </submittedName>
</protein>
<dbReference type="InterPro" id="IPR016047">
    <property type="entry name" value="M23ase_b-sheet_dom"/>
</dbReference>
<name>A0A2I1NBX7_9BACT</name>
<keyword evidence="1" id="KW-0732">Signal</keyword>
<feature type="transmembrane region" description="Helical" evidence="2">
    <location>
        <begin position="12"/>
        <end position="32"/>
    </location>
</feature>
<dbReference type="PANTHER" id="PTHR21666">
    <property type="entry name" value="PEPTIDASE-RELATED"/>
    <property type="match status" value="1"/>
</dbReference>
<reference evidence="4 5" key="1">
    <citation type="submission" date="2017-12" db="EMBL/GenBank/DDBJ databases">
        <title>Phylogenetic diversity of female urinary microbiome.</title>
        <authorList>
            <person name="Thomas-White K."/>
            <person name="Wolfe A.J."/>
        </authorList>
    </citation>
    <scope>NUCLEOTIDE SEQUENCE [LARGE SCALE GENOMIC DNA]</scope>
    <source>
        <strain evidence="4 5">UMB0112</strain>
    </source>
</reference>
<sequence>MRRRNSRESGGFFGAFFLVILLFVLGISYFVYSSDMFERNVPKVSLGDKINWNLKTPINVSITDDTGIKSLKISLSDGKQVVNLIDETFELIQKELNLAINLPKGTLLDRNGNFKLNIEVKDISKWKFGNKLSKEIDVLVDTKRPDVYILNQSYKITKGGSGAVVFKASDDNLNEVYIQTSFGKKFEVVPFYKDGYFVSIIAWPVNQKNFTAYAVATDKAGNESRVRIRYYLQDKTYKTSKISLTDEFINGKISELVEIYAKDPSIYEGIEKFKFVNETLRNANEELIYSKTDKILEEKVDDFFIKPFYPLKNGAAVASFGDHRFYVKDNKDVSQSWHLGLDLASVANAQITTSNPAVVVLKADNGIYGLNLVLYHGLGLYSIYGHCSASSLEVGQNINEGDIIANTGSSGLAFGDHLHFGMSVQGVEVRPEEWMDKKWMRENIFQILDNAKKLIDNKK</sequence>
<comment type="caution">
    <text evidence="4">The sequence shown here is derived from an EMBL/GenBank/DDBJ whole genome shotgun (WGS) entry which is preliminary data.</text>
</comment>
<dbReference type="RefSeq" id="WP_101636377.1">
    <property type="nucleotide sequence ID" value="NZ_PKHU01000001.1"/>
</dbReference>
<dbReference type="Proteomes" id="UP000234639">
    <property type="component" value="Unassembled WGS sequence"/>
</dbReference>
<evidence type="ECO:0000313" key="4">
    <source>
        <dbReference type="EMBL" id="PKZ29878.1"/>
    </source>
</evidence>
<dbReference type="PANTHER" id="PTHR21666:SF289">
    <property type="entry name" value="L-ALA--D-GLU ENDOPEPTIDASE"/>
    <property type="match status" value="1"/>
</dbReference>
<keyword evidence="2" id="KW-0472">Membrane</keyword>
<keyword evidence="2" id="KW-1133">Transmembrane helix</keyword>
<organism evidence="4 5">
    <name type="scientific">Campylobacter ureolyticus</name>
    <dbReference type="NCBI Taxonomy" id="827"/>
    <lineage>
        <taxon>Bacteria</taxon>
        <taxon>Pseudomonadati</taxon>
        <taxon>Campylobacterota</taxon>
        <taxon>Epsilonproteobacteria</taxon>
        <taxon>Campylobacterales</taxon>
        <taxon>Campylobacteraceae</taxon>
        <taxon>Campylobacter</taxon>
    </lineage>
</organism>
<dbReference type="CDD" id="cd12797">
    <property type="entry name" value="M23_peptidase"/>
    <property type="match status" value="1"/>
</dbReference>
<dbReference type="Pfam" id="PF01551">
    <property type="entry name" value="Peptidase_M23"/>
    <property type="match status" value="1"/>
</dbReference>
<proteinExistence type="predicted"/>
<dbReference type="GO" id="GO:0004222">
    <property type="term" value="F:metalloendopeptidase activity"/>
    <property type="evidence" value="ECO:0007669"/>
    <property type="project" value="TreeGrafter"/>
</dbReference>
<gene>
    <name evidence="4" type="ORF">CYJ41_00090</name>
</gene>
<evidence type="ECO:0000313" key="5">
    <source>
        <dbReference type="Proteomes" id="UP000234639"/>
    </source>
</evidence>
<dbReference type="InterPro" id="IPR011055">
    <property type="entry name" value="Dup_hybrid_motif"/>
</dbReference>
<evidence type="ECO:0000259" key="3">
    <source>
        <dbReference type="Pfam" id="PF01551"/>
    </source>
</evidence>
<keyword evidence="2" id="KW-0812">Transmembrane</keyword>
<accession>A0A2I1NBX7</accession>
<dbReference type="Gene3D" id="2.70.70.10">
    <property type="entry name" value="Glucose Permease (Domain IIA)"/>
    <property type="match status" value="1"/>
</dbReference>
<dbReference type="SUPFAM" id="SSF51261">
    <property type="entry name" value="Duplicated hybrid motif"/>
    <property type="match status" value="1"/>
</dbReference>